<keyword evidence="2" id="KW-1185">Reference proteome</keyword>
<reference evidence="1" key="1">
    <citation type="journal article" date="2019" name="bioRxiv">
        <title>The Genome of the Zebra Mussel, Dreissena polymorpha: A Resource for Invasive Species Research.</title>
        <authorList>
            <person name="McCartney M.A."/>
            <person name="Auch B."/>
            <person name="Kono T."/>
            <person name="Mallez S."/>
            <person name="Zhang Y."/>
            <person name="Obille A."/>
            <person name="Becker A."/>
            <person name="Abrahante J.E."/>
            <person name="Garbe J."/>
            <person name="Badalamenti J.P."/>
            <person name="Herman A."/>
            <person name="Mangelson H."/>
            <person name="Liachko I."/>
            <person name="Sullivan S."/>
            <person name="Sone E.D."/>
            <person name="Koren S."/>
            <person name="Silverstein K.A.T."/>
            <person name="Beckman K.B."/>
            <person name="Gohl D.M."/>
        </authorList>
    </citation>
    <scope>NUCLEOTIDE SEQUENCE</scope>
    <source>
        <strain evidence="1">Duluth1</strain>
        <tissue evidence="1">Whole animal</tissue>
    </source>
</reference>
<dbReference type="EMBL" id="JAIWYP010000006">
    <property type="protein sequence ID" value="KAH3814551.1"/>
    <property type="molecule type" value="Genomic_DNA"/>
</dbReference>
<name>A0A9D4JJA9_DREPO</name>
<evidence type="ECO:0000313" key="1">
    <source>
        <dbReference type="EMBL" id="KAH3814551.1"/>
    </source>
</evidence>
<gene>
    <name evidence="1" type="ORF">DPMN_143053</name>
</gene>
<proteinExistence type="predicted"/>
<dbReference type="Proteomes" id="UP000828390">
    <property type="component" value="Unassembled WGS sequence"/>
</dbReference>
<protein>
    <submittedName>
        <fullName evidence="1">Uncharacterized protein</fullName>
    </submittedName>
</protein>
<reference evidence="1" key="2">
    <citation type="submission" date="2020-11" db="EMBL/GenBank/DDBJ databases">
        <authorList>
            <person name="McCartney M.A."/>
            <person name="Auch B."/>
            <person name="Kono T."/>
            <person name="Mallez S."/>
            <person name="Becker A."/>
            <person name="Gohl D.M."/>
            <person name="Silverstein K.A.T."/>
            <person name="Koren S."/>
            <person name="Bechman K.B."/>
            <person name="Herman A."/>
            <person name="Abrahante J.E."/>
            <person name="Garbe J."/>
        </authorList>
    </citation>
    <scope>NUCLEOTIDE SEQUENCE</scope>
    <source>
        <strain evidence="1">Duluth1</strain>
        <tissue evidence="1">Whole animal</tissue>
    </source>
</reference>
<dbReference type="AlphaFoldDB" id="A0A9D4JJA9"/>
<evidence type="ECO:0000313" key="2">
    <source>
        <dbReference type="Proteomes" id="UP000828390"/>
    </source>
</evidence>
<comment type="caution">
    <text evidence="1">The sequence shown here is derived from an EMBL/GenBank/DDBJ whole genome shotgun (WGS) entry which is preliminary data.</text>
</comment>
<organism evidence="1 2">
    <name type="scientific">Dreissena polymorpha</name>
    <name type="common">Zebra mussel</name>
    <name type="synonym">Mytilus polymorpha</name>
    <dbReference type="NCBI Taxonomy" id="45954"/>
    <lineage>
        <taxon>Eukaryota</taxon>
        <taxon>Metazoa</taxon>
        <taxon>Spiralia</taxon>
        <taxon>Lophotrochozoa</taxon>
        <taxon>Mollusca</taxon>
        <taxon>Bivalvia</taxon>
        <taxon>Autobranchia</taxon>
        <taxon>Heteroconchia</taxon>
        <taxon>Euheterodonta</taxon>
        <taxon>Imparidentia</taxon>
        <taxon>Neoheterodontei</taxon>
        <taxon>Myida</taxon>
        <taxon>Dreissenoidea</taxon>
        <taxon>Dreissenidae</taxon>
        <taxon>Dreissena</taxon>
    </lineage>
</organism>
<sequence length="154" mass="17583">MMDFSIMMRRMLQLSHTCLSVPNLTRELFGCSVMILIYSFYWCTGFIVKMYNVVFKWDGTILDVNAICSTYGPKCMQLLGMHALRRCDTTSYPYGKVGALNKLLAEDFPGLSDVLGEEGKLNEELVKASRPYINALYDQPAENDMQTARFKLFT</sequence>
<accession>A0A9D4JJA9</accession>